<dbReference type="AlphaFoldDB" id="A0A7H9EHR4"/>
<evidence type="ECO:0000313" key="2">
    <source>
        <dbReference type="Proteomes" id="UP000510886"/>
    </source>
</evidence>
<dbReference type="RefSeq" id="WP_009553448.1">
    <property type="nucleotide sequence ID" value="NZ_CALVCX010000046.1"/>
</dbReference>
<reference evidence="1 2" key="1">
    <citation type="submission" date="2020-01" db="EMBL/GenBank/DDBJ databases">
        <title>Complete and circular genome sequences of six lactobacillus isolates from horses.</title>
        <authorList>
            <person name="Hassan H.M."/>
        </authorList>
    </citation>
    <scope>NUCLEOTIDE SEQUENCE [LARGE SCALE GENOMIC DNA]</scope>
    <source>
        <strain evidence="1 2">1A</strain>
    </source>
</reference>
<evidence type="ECO:0000313" key="1">
    <source>
        <dbReference type="EMBL" id="QLL77238.1"/>
    </source>
</evidence>
<dbReference type="KEGG" id="lsw:GTO87_00460"/>
<sequence length="99" mass="11628">MKTRKTIAAEAEQVMVDFARVYSPKGKKMDALIKQTQADLAARQVAPQQIIEKFMRLRYELILRAGWHISPAEEALLKKMAEISRERSFLPFKRYDPWF</sequence>
<accession>A0A7H9EHR4</accession>
<dbReference type="Proteomes" id="UP000510886">
    <property type="component" value="Chromosome"/>
</dbReference>
<proteinExistence type="predicted"/>
<protein>
    <recommendedName>
        <fullName evidence="3">Bacteriocin immunity protein</fullName>
    </recommendedName>
</protein>
<gene>
    <name evidence="1" type="ORF">GTO87_00460</name>
</gene>
<organism evidence="1 2">
    <name type="scientific">Ligilactobacillus saerimneri</name>
    <dbReference type="NCBI Taxonomy" id="228229"/>
    <lineage>
        <taxon>Bacteria</taxon>
        <taxon>Bacillati</taxon>
        <taxon>Bacillota</taxon>
        <taxon>Bacilli</taxon>
        <taxon>Lactobacillales</taxon>
        <taxon>Lactobacillaceae</taxon>
        <taxon>Ligilactobacillus</taxon>
    </lineage>
</organism>
<dbReference type="EMBL" id="CP047418">
    <property type="protein sequence ID" value="QLL77238.1"/>
    <property type="molecule type" value="Genomic_DNA"/>
</dbReference>
<name>A0A7H9EHR4_9LACO</name>
<evidence type="ECO:0008006" key="3">
    <source>
        <dbReference type="Google" id="ProtNLM"/>
    </source>
</evidence>
<dbReference type="GeneID" id="89599043"/>